<reference evidence="2" key="1">
    <citation type="journal article" date="2023" name="Nat. Plants">
        <title>Single-cell RNA sequencing provides a high-resolution roadmap for understanding the multicellular compartmentation of specialized metabolism.</title>
        <authorList>
            <person name="Sun S."/>
            <person name="Shen X."/>
            <person name="Li Y."/>
            <person name="Li Y."/>
            <person name="Wang S."/>
            <person name="Li R."/>
            <person name="Zhang H."/>
            <person name="Shen G."/>
            <person name="Guo B."/>
            <person name="Wei J."/>
            <person name="Xu J."/>
            <person name="St-Pierre B."/>
            <person name="Chen S."/>
            <person name="Sun C."/>
        </authorList>
    </citation>
    <scope>NUCLEOTIDE SEQUENCE [LARGE SCALE GENOMIC DNA]</scope>
</reference>
<accession>A0ACC0A1J2</accession>
<evidence type="ECO:0000313" key="2">
    <source>
        <dbReference type="Proteomes" id="UP001060085"/>
    </source>
</evidence>
<comment type="caution">
    <text evidence="1">The sequence shown here is derived from an EMBL/GenBank/DDBJ whole genome shotgun (WGS) entry which is preliminary data.</text>
</comment>
<gene>
    <name evidence="1" type="ORF">M9H77_30445</name>
</gene>
<evidence type="ECO:0000313" key="1">
    <source>
        <dbReference type="EMBL" id="KAI5653258.1"/>
    </source>
</evidence>
<protein>
    <submittedName>
        <fullName evidence="1">Uncharacterized protein</fullName>
    </submittedName>
</protein>
<dbReference type="Proteomes" id="UP001060085">
    <property type="component" value="Linkage Group LG07"/>
</dbReference>
<name>A0ACC0A1J2_CATRO</name>
<dbReference type="EMBL" id="CM044707">
    <property type="protein sequence ID" value="KAI5653258.1"/>
    <property type="molecule type" value="Genomic_DNA"/>
</dbReference>
<sequence length="729" mass="81663">MFQGSLLLSAIMETGTKQLIRVNCLLRNLTRSEQYFEALQLFHQVHSSHNLRPDHYTLSLAITACANLRDAATGTQLQASAICSGLNFFPHVRNTLLLLYWKSQDLNSVKRVFSEIQDPDVYSWTTLLSACTKLGDVGYACHMFDLMHNRDVAVWNAIITGCGKSGYDEIALTLFRKMIYFGVGYDNYSLASVLSLCSFDLLDFGKQVHSLIVKTGFLARTSVVNALLTMYFDCKRMEDGYRVFREEGTIVQDQITYNAMINGLVSMERNEDTYFMFKTMLNVGLTPTDLSFVSTMSSCSCERIAIQIHALAVKLGFEVYTSVSNATIKMYSNCDNLFAAHLVFQGLEEKDVVSWNTMIMSYSRENRGKEAILVYLQMQREGIRPDLFTIGSFLVSSELLVVETIQASVIKSALILETEVSNALLSAFSRHGHIRQAYQIFHEMNSKNLISWNTLINGHQLNGYPMQGLELFSQLVSSGLFPNVYTLSIVLSICASISSLQYGEQVHACILKRGYYFETSLSNALITLYAKCGLLDSSLRIFQNVIEKDVVTWNSMISAYAQHGQGREAILYFEMMQNSGVEPDKATFTAVLSACSHSGLLSDGTRIFNSLVNAYGIKPEEDHFSCIVDLLGRAGYLDEVESLLMDKFIDIDSSVWWTLFSSCAAHGNLRLGRIVAGILLEAEKHNPAVYVNLSNICANVGNWEESAYVRELMKKRVLMKQPGSSWIGS</sequence>
<proteinExistence type="predicted"/>
<organism evidence="1 2">
    <name type="scientific">Catharanthus roseus</name>
    <name type="common">Madagascar periwinkle</name>
    <name type="synonym">Vinca rosea</name>
    <dbReference type="NCBI Taxonomy" id="4058"/>
    <lineage>
        <taxon>Eukaryota</taxon>
        <taxon>Viridiplantae</taxon>
        <taxon>Streptophyta</taxon>
        <taxon>Embryophyta</taxon>
        <taxon>Tracheophyta</taxon>
        <taxon>Spermatophyta</taxon>
        <taxon>Magnoliopsida</taxon>
        <taxon>eudicotyledons</taxon>
        <taxon>Gunneridae</taxon>
        <taxon>Pentapetalae</taxon>
        <taxon>asterids</taxon>
        <taxon>lamiids</taxon>
        <taxon>Gentianales</taxon>
        <taxon>Apocynaceae</taxon>
        <taxon>Rauvolfioideae</taxon>
        <taxon>Vinceae</taxon>
        <taxon>Catharanthinae</taxon>
        <taxon>Catharanthus</taxon>
    </lineage>
</organism>
<keyword evidence="2" id="KW-1185">Reference proteome</keyword>